<feature type="non-terminal residue" evidence="1">
    <location>
        <position position="1"/>
    </location>
</feature>
<keyword evidence="2" id="KW-1185">Reference proteome</keyword>
<sequence>EQAPITATLTEGYLDFSVSRGNDLRIEGLGPGQRRCVDTRRRKEVYRTRENDSDNRVPRVKLDCTHAGALDTVGLEDLRKFAADQDFDYVV</sequence>
<gene>
    <name evidence="1" type="ORF">K469DRAFT_582675</name>
</gene>
<evidence type="ECO:0000313" key="1">
    <source>
        <dbReference type="EMBL" id="KAF2183556.1"/>
    </source>
</evidence>
<dbReference type="OrthoDB" id="1517790at2759"/>
<evidence type="ECO:0000313" key="2">
    <source>
        <dbReference type="Proteomes" id="UP000800200"/>
    </source>
</evidence>
<dbReference type="Gene3D" id="3.30.56.110">
    <property type="entry name" value="Protein of unknown function DUF2237"/>
    <property type="match status" value="1"/>
</dbReference>
<reference evidence="1" key="1">
    <citation type="journal article" date="2020" name="Stud. Mycol.">
        <title>101 Dothideomycetes genomes: a test case for predicting lifestyles and emergence of pathogens.</title>
        <authorList>
            <person name="Haridas S."/>
            <person name="Albert R."/>
            <person name="Binder M."/>
            <person name="Bloem J."/>
            <person name="Labutti K."/>
            <person name="Salamov A."/>
            <person name="Andreopoulos B."/>
            <person name="Baker S."/>
            <person name="Barry K."/>
            <person name="Bills G."/>
            <person name="Bluhm B."/>
            <person name="Cannon C."/>
            <person name="Castanera R."/>
            <person name="Culley D."/>
            <person name="Daum C."/>
            <person name="Ezra D."/>
            <person name="Gonzalez J."/>
            <person name="Henrissat B."/>
            <person name="Kuo A."/>
            <person name="Liang C."/>
            <person name="Lipzen A."/>
            <person name="Lutzoni F."/>
            <person name="Magnuson J."/>
            <person name="Mondo S."/>
            <person name="Nolan M."/>
            <person name="Ohm R."/>
            <person name="Pangilinan J."/>
            <person name="Park H.-J."/>
            <person name="Ramirez L."/>
            <person name="Alfaro M."/>
            <person name="Sun H."/>
            <person name="Tritt A."/>
            <person name="Yoshinaga Y."/>
            <person name="Zwiers L.-H."/>
            <person name="Turgeon B."/>
            <person name="Goodwin S."/>
            <person name="Spatafora J."/>
            <person name="Crous P."/>
            <person name="Grigoriev I."/>
        </authorList>
    </citation>
    <scope>NUCLEOTIDE SEQUENCE</scope>
    <source>
        <strain evidence="1">CBS 207.26</strain>
    </source>
</reference>
<dbReference type="Proteomes" id="UP000800200">
    <property type="component" value="Unassembled WGS sequence"/>
</dbReference>
<protein>
    <submittedName>
        <fullName evidence="1">Uncharacterized protein</fullName>
    </submittedName>
</protein>
<dbReference type="EMBL" id="ML994642">
    <property type="protein sequence ID" value="KAF2183556.1"/>
    <property type="molecule type" value="Genomic_DNA"/>
</dbReference>
<dbReference type="InterPro" id="IPR018714">
    <property type="entry name" value="DUF2237"/>
</dbReference>
<dbReference type="PANTHER" id="PTHR37466">
    <property type="entry name" value="SLR1628 PROTEIN"/>
    <property type="match status" value="1"/>
</dbReference>
<name>A0A6A6E0X0_9PEZI</name>
<organism evidence="1 2">
    <name type="scientific">Zopfia rhizophila CBS 207.26</name>
    <dbReference type="NCBI Taxonomy" id="1314779"/>
    <lineage>
        <taxon>Eukaryota</taxon>
        <taxon>Fungi</taxon>
        <taxon>Dikarya</taxon>
        <taxon>Ascomycota</taxon>
        <taxon>Pezizomycotina</taxon>
        <taxon>Dothideomycetes</taxon>
        <taxon>Dothideomycetes incertae sedis</taxon>
        <taxon>Zopfiaceae</taxon>
        <taxon>Zopfia</taxon>
    </lineage>
</organism>
<dbReference type="Pfam" id="PF09996">
    <property type="entry name" value="DUF2237"/>
    <property type="match status" value="1"/>
</dbReference>
<dbReference type="AlphaFoldDB" id="A0A6A6E0X0"/>
<accession>A0A6A6E0X0</accession>
<proteinExistence type="predicted"/>
<dbReference type="PANTHER" id="PTHR37466:SF1">
    <property type="entry name" value="SLR1628 PROTEIN"/>
    <property type="match status" value="1"/>
</dbReference>